<reference evidence="11 12" key="1">
    <citation type="journal article" date="2018" name="G3 (Bethesda)">
        <title>Phylogenetic and Phylogenomic Definition of Rhizopus Species.</title>
        <authorList>
            <person name="Gryganskyi A.P."/>
            <person name="Golan J."/>
            <person name="Dolatabadi S."/>
            <person name="Mondo S."/>
            <person name="Robb S."/>
            <person name="Idnurm A."/>
            <person name="Muszewska A."/>
            <person name="Steczkiewicz K."/>
            <person name="Masonjones S."/>
            <person name="Liao H.L."/>
            <person name="Gajdeczka M.T."/>
            <person name="Anike F."/>
            <person name="Vuek A."/>
            <person name="Anishchenko I.M."/>
            <person name="Voigt K."/>
            <person name="de Hoog G.S."/>
            <person name="Smith M.E."/>
            <person name="Heitman J."/>
            <person name="Vilgalys R."/>
            <person name="Stajich J.E."/>
        </authorList>
    </citation>
    <scope>NUCLEOTIDE SEQUENCE [LARGE SCALE GENOMIC DNA]</scope>
    <source>
        <strain evidence="11 12">LSU 92-RS-03</strain>
    </source>
</reference>
<dbReference type="Pfam" id="PF00479">
    <property type="entry name" value="G6PD_N"/>
    <property type="match status" value="1"/>
</dbReference>
<keyword evidence="5 9" id="KW-0313">Glucose metabolism</keyword>
<dbReference type="STRING" id="4846.A0A367KUV6"/>
<dbReference type="InterPro" id="IPR022675">
    <property type="entry name" value="G6P_DH_C"/>
</dbReference>
<evidence type="ECO:0000313" key="12">
    <source>
        <dbReference type="Proteomes" id="UP000253551"/>
    </source>
</evidence>
<dbReference type="InterPro" id="IPR036291">
    <property type="entry name" value="NAD(P)-bd_dom_sf"/>
</dbReference>
<dbReference type="SUPFAM" id="SSF55347">
    <property type="entry name" value="Glyceraldehyde-3-phosphate dehydrogenase-like, C-terminal domain"/>
    <property type="match status" value="1"/>
</dbReference>
<dbReference type="Gene3D" id="3.30.450.20">
    <property type="entry name" value="PAS domain"/>
    <property type="match status" value="1"/>
</dbReference>
<gene>
    <name evidence="11" type="primary">ZWF1_2</name>
    <name evidence="11" type="ORF">CU098_004921</name>
</gene>
<dbReference type="EC" id="1.1.1.49" evidence="3 9"/>
<evidence type="ECO:0000256" key="4">
    <source>
        <dbReference type="ARBA" id="ARBA00020444"/>
    </source>
</evidence>
<feature type="domain" description="PAS" evidence="10">
    <location>
        <begin position="484"/>
        <end position="527"/>
    </location>
</feature>
<dbReference type="Gene3D" id="3.40.50.720">
    <property type="entry name" value="NAD(P)-binding Rossmann-like Domain"/>
    <property type="match status" value="1"/>
</dbReference>
<dbReference type="InterPro" id="IPR000014">
    <property type="entry name" value="PAS"/>
</dbReference>
<organism evidence="11 12">
    <name type="scientific">Rhizopus stolonifer</name>
    <name type="common">Rhizopus nigricans</name>
    <dbReference type="NCBI Taxonomy" id="4846"/>
    <lineage>
        <taxon>Eukaryota</taxon>
        <taxon>Fungi</taxon>
        <taxon>Fungi incertae sedis</taxon>
        <taxon>Mucoromycota</taxon>
        <taxon>Mucoromycotina</taxon>
        <taxon>Mucoromycetes</taxon>
        <taxon>Mucorales</taxon>
        <taxon>Mucorineae</taxon>
        <taxon>Rhizopodaceae</taxon>
        <taxon>Rhizopus</taxon>
    </lineage>
</organism>
<keyword evidence="12" id="KW-1185">Reference proteome</keyword>
<comment type="function">
    <text evidence="9">Catalyzes the rate-limiting step of the oxidative pentose-phosphate pathway, which represents a route for the dissimilation of carbohydrates besides glycolysis.</text>
</comment>
<evidence type="ECO:0000256" key="8">
    <source>
        <dbReference type="ARBA" id="ARBA00023277"/>
    </source>
</evidence>
<dbReference type="PANTHER" id="PTHR23429:SF0">
    <property type="entry name" value="GLUCOSE-6-PHOSPHATE 1-DEHYDROGENASE"/>
    <property type="match status" value="1"/>
</dbReference>
<name>A0A367KUV6_RHIST</name>
<dbReference type="GO" id="GO:0006006">
    <property type="term" value="P:glucose metabolic process"/>
    <property type="evidence" value="ECO:0007669"/>
    <property type="project" value="UniProtKB-KW"/>
</dbReference>
<dbReference type="PROSITE" id="PS00069">
    <property type="entry name" value="G6P_DEHYDROGENASE"/>
    <property type="match status" value="1"/>
</dbReference>
<dbReference type="UniPathway" id="UPA00115">
    <property type="reaction ID" value="UER00408"/>
</dbReference>
<dbReference type="PROSITE" id="PS50112">
    <property type="entry name" value="PAS"/>
    <property type="match status" value="1"/>
</dbReference>
<dbReference type="FunFam" id="3.30.360.10:FF:000018">
    <property type="entry name" value="Glucose-6-phosphate 1-dehydrogenase"/>
    <property type="match status" value="1"/>
</dbReference>
<dbReference type="AlphaFoldDB" id="A0A367KUV6"/>
<dbReference type="Gene3D" id="3.30.360.10">
    <property type="entry name" value="Dihydrodipicolinate Reductase, domain 2"/>
    <property type="match status" value="1"/>
</dbReference>
<evidence type="ECO:0000256" key="2">
    <source>
        <dbReference type="ARBA" id="ARBA00009975"/>
    </source>
</evidence>
<dbReference type="EMBL" id="PJQM01000257">
    <property type="protein sequence ID" value="RCI05981.1"/>
    <property type="molecule type" value="Genomic_DNA"/>
</dbReference>
<keyword evidence="7 9" id="KW-0560">Oxidoreductase</keyword>
<evidence type="ECO:0000256" key="9">
    <source>
        <dbReference type="RuleBase" id="RU362120"/>
    </source>
</evidence>
<sequence>MSGNQPATDKLKKEVQDRLHDGVTFVVFGASGDLAKKKTFPALYALYKNGFLPEKTQIIGYARTKMDKKEFHERIEPNLKGEDKELKGFLDICSYHPGQYDQAEDFKKLNESIEEIEKDYKDEQKNRIFYIALPPSAFVSVSTGLKEHVTSKKGKTSIIIEKPFGKDLESSNQLSEDISKLFSEDQVFRIDHYLGKEMAKNLLNVRFSNMIFNALWSNTRIESVQITLKEPFGSEGRGGYFDEYGIIRDVMQNHLLQLLTMVAMERPISRHAEAIRDEKVKVLRCIKPIKLEDALLGQYVKNGDKPGYTEDETVPDDSLAPTFAALTLWIDNERWANVPFVLKAGKAVDAQKGEIRIQFKKLPGSLFSDATRNELVFRVQPTEAMYMKFNNKSPGFSQESIVTELDLTYEKRYKNMYIPAAYESLILDVMRGDHANFVRDDELEAAWSIFTPLLHEIEQKKIKPESYAYGSRGPDNLDAFIQNSESITDHTGWEPEELIGREAYDLFHPGDHKSLRKVHLANVYNEKMSCMVTYRFLHKNGHYITIETIIHCCHDVLVGSNYLYDENALDHKMRANSVDEIFICLPNGTLQLTGAWNDRQERMEKTLSMEKVWVDHHIILKQERRFCLILNRFTEALNIVYVSNLATELVALNIPLAIGTSFFQYVPERDFHSMQAQIDMAKEHDMVIRIRFDWVIDREKGLSEPVEAIVSSTDDGLVMVFRLSPRLFLDEQ</sequence>
<evidence type="ECO:0000259" key="10">
    <source>
        <dbReference type="PROSITE" id="PS50112"/>
    </source>
</evidence>
<dbReference type="NCBIfam" id="TIGR00229">
    <property type="entry name" value="sensory_box"/>
    <property type="match status" value="1"/>
</dbReference>
<comment type="similarity">
    <text evidence="2 9">Belongs to the glucose-6-phosphate dehydrogenase family.</text>
</comment>
<evidence type="ECO:0000313" key="11">
    <source>
        <dbReference type="EMBL" id="RCI05981.1"/>
    </source>
</evidence>
<keyword evidence="6 9" id="KW-0521">NADP</keyword>
<dbReference type="GO" id="GO:0004345">
    <property type="term" value="F:glucose-6-phosphate dehydrogenase activity"/>
    <property type="evidence" value="ECO:0007669"/>
    <property type="project" value="UniProtKB-EC"/>
</dbReference>
<keyword evidence="8 9" id="KW-0119">Carbohydrate metabolism</keyword>
<evidence type="ECO:0000256" key="3">
    <source>
        <dbReference type="ARBA" id="ARBA00013019"/>
    </source>
</evidence>
<comment type="catalytic activity">
    <reaction evidence="9">
        <text>D-glucose 6-phosphate + NADP(+) = 6-phospho-D-glucono-1,5-lactone + NADPH + H(+)</text>
        <dbReference type="Rhea" id="RHEA:15841"/>
        <dbReference type="ChEBI" id="CHEBI:15378"/>
        <dbReference type="ChEBI" id="CHEBI:57783"/>
        <dbReference type="ChEBI" id="CHEBI:57955"/>
        <dbReference type="ChEBI" id="CHEBI:58349"/>
        <dbReference type="ChEBI" id="CHEBI:61548"/>
        <dbReference type="EC" id="1.1.1.49"/>
    </reaction>
</comment>
<dbReference type="InterPro" id="IPR001282">
    <property type="entry name" value="G6P_DH"/>
</dbReference>
<evidence type="ECO:0000256" key="1">
    <source>
        <dbReference type="ARBA" id="ARBA00004937"/>
    </source>
</evidence>
<dbReference type="Pfam" id="PF02781">
    <property type="entry name" value="G6PD_C"/>
    <property type="match status" value="1"/>
</dbReference>
<dbReference type="SUPFAM" id="SSF55785">
    <property type="entry name" value="PYP-like sensor domain (PAS domain)"/>
    <property type="match status" value="1"/>
</dbReference>
<proteinExistence type="inferred from homology"/>
<accession>A0A367KUV6</accession>
<dbReference type="OrthoDB" id="10261039at2759"/>
<dbReference type="InterPro" id="IPR019796">
    <property type="entry name" value="G6P_DH_AS"/>
</dbReference>
<dbReference type="HAMAP" id="MF_00966">
    <property type="entry name" value="G6PD"/>
    <property type="match status" value="1"/>
</dbReference>
<dbReference type="SUPFAM" id="SSF51735">
    <property type="entry name" value="NAD(P)-binding Rossmann-fold domains"/>
    <property type="match status" value="1"/>
</dbReference>
<dbReference type="InterPro" id="IPR022674">
    <property type="entry name" value="G6P_DH_NAD-bd"/>
</dbReference>
<dbReference type="GO" id="GO:0005829">
    <property type="term" value="C:cytosol"/>
    <property type="evidence" value="ECO:0007669"/>
    <property type="project" value="TreeGrafter"/>
</dbReference>
<evidence type="ECO:0000256" key="7">
    <source>
        <dbReference type="ARBA" id="ARBA00023002"/>
    </source>
</evidence>
<comment type="caution">
    <text evidence="11">The sequence shown here is derived from an EMBL/GenBank/DDBJ whole genome shotgun (WGS) entry which is preliminary data.</text>
</comment>
<dbReference type="Proteomes" id="UP000253551">
    <property type="component" value="Unassembled WGS sequence"/>
</dbReference>
<dbReference type="PANTHER" id="PTHR23429">
    <property type="entry name" value="GLUCOSE-6-PHOSPHATE 1-DEHYDROGENASE G6PD"/>
    <property type="match status" value="1"/>
</dbReference>
<dbReference type="GO" id="GO:0050661">
    <property type="term" value="F:NADP binding"/>
    <property type="evidence" value="ECO:0007669"/>
    <property type="project" value="InterPro"/>
</dbReference>
<comment type="pathway">
    <text evidence="1 9">Carbohydrate degradation; pentose phosphate pathway; D-ribulose 5-phosphate from D-glucose 6-phosphate (oxidative stage): step 1/3.</text>
</comment>
<dbReference type="PRINTS" id="PR00079">
    <property type="entry name" value="G6PDHDRGNASE"/>
</dbReference>
<dbReference type="GO" id="GO:0009051">
    <property type="term" value="P:pentose-phosphate shunt, oxidative branch"/>
    <property type="evidence" value="ECO:0007669"/>
    <property type="project" value="TreeGrafter"/>
</dbReference>
<dbReference type="CDD" id="cd00130">
    <property type="entry name" value="PAS"/>
    <property type="match status" value="1"/>
</dbReference>
<dbReference type="InterPro" id="IPR035965">
    <property type="entry name" value="PAS-like_dom_sf"/>
</dbReference>
<evidence type="ECO:0000256" key="5">
    <source>
        <dbReference type="ARBA" id="ARBA00022526"/>
    </source>
</evidence>
<dbReference type="NCBIfam" id="TIGR00871">
    <property type="entry name" value="zwf"/>
    <property type="match status" value="1"/>
</dbReference>
<evidence type="ECO:0000256" key="6">
    <source>
        <dbReference type="ARBA" id="ARBA00022857"/>
    </source>
</evidence>
<protein>
    <recommendedName>
        <fullName evidence="4 9">Glucose-6-phosphate 1-dehydrogenase</fullName>
        <ecNumber evidence="3 9">1.1.1.49</ecNumber>
    </recommendedName>
</protein>